<dbReference type="GO" id="GO:0008170">
    <property type="term" value="F:N-methyltransferase activity"/>
    <property type="evidence" value="ECO:0007669"/>
    <property type="project" value="InterPro"/>
</dbReference>
<evidence type="ECO:0000256" key="6">
    <source>
        <dbReference type="ARBA" id="ARBA00047942"/>
    </source>
</evidence>
<dbReference type="OrthoDB" id="9800801at2"/>
<dbReference type="AlphaFoldDB" id="A0A2W1MYJ3"/>
<keyword evidence="4 9" id="KW-0808">Transferase</keyword>
<evidence type="ECO:0000256" key="2">
    <source>
        <dbReference type="ARBA" id="ARBA00011900"/>
    </source>
</evidence>
<dbReference type="Proteomes" id="UP000249248">
    <property type="component" value="Unassembled WGS sequence"/>
</dbReference>
<dbReference type="SUPFAM" id="SSF53335">
    <property type="entry name" value="S-adenosyl-L-methionine-dependent methyltransferases"/>
    <property type="match status" value="1"/>
</dbReference>
<comment type="similarity">
    <text evidence="1">Belongs to the N(4)/N(6)-methyltransferase family.</text>
</comment>
<sequence>MSKEQIITGNIQPPNKDLEFLKQKFPNCFDKNGAFDFEKFKTQLSKNEINFSKESYGMDWLGKSYARLLATDETTTLLKEDETFNQKEENENSENLLIKGDNLEVLKHLSNAYYEKIKMIYIDPPYNTGSDGFVYADDRTFTIEELQELAGINEERAKRILDFTQSKSNSHSAWLTFMYPRLYIAKQLLKEDGVIFISIDENELTQLRLLLDEIFGEENFIECICWNKRIPKNDKGVGNIHEYILVYVKNSELKPLFTMRKDGLDDIYEIVEKLKKNKISLPESEKLIKKLYKKNAYDRGITLYNSLSEDYRLWGKINMSWPNADTFGPTYEVKHPITKKPVNIPDRGWRWKEDTFNKASLRVNGKYKEIKKLHDGSILCGKIWFASDENTQPSSVTFLDDVNMFLLRSILSFKSDGGIELEGLFDNKSYFSYPKPTKLLRVLISSYVNGESDTVLDFFAGSGTTGDAVMQLNAEDGGKRKFILAQLPELIDNKKNKAAYDFVKNKLNIETPTIFDITKERLIRASKKIQEENKEKDLTKQDLGFKVFETMPIWENYNFESEELEKQISLFDENILTKEDIKALLATWKTYDGISLTESIQETDLNGYTAHYSNEKLYLMDKGFTTENLKALLEKIDSDKSFNPTTIIAFGYHFESKNLREISENIKSYTNKKSIDIDFITRY</sequence>
<keyword evidence="5" id="KW-0949">S-adenosyl-L-methionine</keyword>
<dbReference type="InterPro" id="IPR002052">
    <property type="entry name" value="DNA_methylase_N6_adenine_CS"/>
</dbReference>
<keyword evidence="10" id="KW-1185">Reference proteome</keyword>
<evidence type="ECO:0000256" key="3">
    <source>
        <dbReference type="ARBA" id="ARBA00022603"/>
    </source>
</evidence>
<evidence type="ECO:0000256" key="1">
    <source>
        <dbReference type="ARBA" id="ARBA00006594"/>
    </source>
</evidence>
<feature type="domain" description="Type III R-M EcoP15I C-terminal" evidence="8">
    <location>
        <begin position="580"/>
        <end position="675"/>
    </location>
</feature>
<comment type="caution">
    <text evidence="9">The sequence shown here is derived from an EMBL/GenBank/DDBJ whole genome shotgun (WGS) entry which is preliminary data.</text>
</comment>
<dbReference type="PIRSF" id="PIRSF015855">
    <property type="entry name" value="TypeIII_Mtase_mKpnI"/>
    <property type="match status" value="1"/>
</dbReference>
<dbReference type="GO" id="GO:0009007">
    <property type="term" value="F:site-specific DNA-methyltransferase (adenine-specific) activity"/>
    <property type="evidence" value="ECO:0007669"/>
    <property type="project" value="UniProtKB-EC"/>
</dbReference>
<comment type="catalytic activity">
    <reaction evidence="6">
        <text>a 2'-deoxyadenosine in DNA + S-adenosyl-L-methionine = an N(6)-methyl-2'-deoxyadenosine in DNA + S-adenosyl-L-homocysteine + H(+)</text>
        <dbReference type="Rhea" id="RHEA:15197"/>
        <dbReference type="Rhea" id="RHEA-COMP:12418"/>
        <dbReference type="Rhea" id="RHEA-COMP:12419"/>
        <dbReference type="ChEBI" id="CHEBI:15378"/>
        <dbReference type="ChEBI" id="CHEBI:57856"/>
        <dbReference type="ChEBI" id="CHEBI:59789"/>
        <dbReference type="ChEBI" id="CHEBI:90615"/>
        <dbReference type="ChEBI" id="CHEBI:90616"/>
        <dbReference type="EC" id="2.1.1.72"/>
    </reaction>
</comment>
<dbReference type="RefSeq" id="WP_111064730.1">
    <property type="nucleotide sequence ID" value="NZ_JBHUCU010000012.1"/>
</dbReference>
<dbReference type="InterPro" id="IPR029063">
    <property type="entry name" value="SAM-dependent_MTases_sf"/>
</dbReference>
<dbReference type="Pfam" id="PF18273">
    <property type="entry name" value="T3RM_EcoP15I_C"/>
    <property type="match status" value="1"/>
</dbReference>
<dbReference type="PRINTS" id="PR00506">
    <property type="entry name" value="D21N6MTFRASE"/>
</dbReference>
<feature type="domain" description="DNA methylase N-4/N-6" evidence="7">
    <location>
        <begin position="117"/>
        <end position="278"/>
    </location>
</feature>
<evidence type="ECO:0000313" key="10">
    <source>
        <dbReference type="Proteomes" id="UP000249248"/>
    </source>
</evidence>
<dbReference type="InterPro" id="IPR002941">
    <property type="entry name" value="DNA_methylase_N4/N6"/>
</dbReference>
<organism evidence="9 10">
    <name type="scientific">Putridiphycobacter roseus</name>
    <dbReference type="NCBI Taxonomy" id="2219161"/>
    <lineage>
        <taxon>Bacteria</taxon>
        <taxon>Pseudomonadati</taxon>
        <taxon>Bacteroidota</taxon>
        <taxon>Flavobacteriia</taxon>
        <taxon>Flavobacteriales</taxon>
        <taxon>Crocinitomicaceae</taxon>
        <taxon>Putridiphycobacter</taxon>
    </lineage>
</organism>
<name>A0A2W1MYJ3_9FLAO</name>
<dbReference type="EC" id="2.1.1.72" evidence="2"/>
<dbReference type="GO" id="GO:0003677">
    <property type="term" value="F:DNA binding"/>
    <property type="evidence" value="ECO:0007669"/>
    <property type="project" value="InterPro"/>
</dbReference>
<dbReference type="InterPro" id="IPR041405">
    <property type="entry name" value="T3RM_EcoP15I_C"/>
</dbReference>
<accession>A0A2W1MYJ3</accession>
<protein>
    <recommendedName>
        <fullName evidence="2">site-specific DNA-methyltransferase (adenine-specific)</fullName>
        <ecNumber evidence="2">2.1.1.72</ecNumber>
    </recommendedName>
</protein>
<evidence type="ECO:0000256" key="5">
    <source>
        <dbReference type="ARBA" id="ARBA00022691"/>
    </source>
</evidence>
<gene>
    <name evidence="9" type="ORF">DNU06_17110</name>
</gene>
<dbReference type="PROSITE" id="PS00092">
    <property type="entry name" value="N6_MTASE"/>
    <property type="match status" value="1"/>
</dbReference>
<evidence type="ECO:0000313" key="9">
    <source>
        <dbReference type="EMBL" id="PZE15621.1"/>
    </source>
</evidence>
<reference evidence="9 10" key="1">
    <citation type="submission" date="2018-06" db="EMBL/GenBank/DDBJ databases">
        <title>The draft genome sequence of Crocinitomix sp. SM1701.</title>
        <authorList>
            <person name="Zhang X."/>
        </authorList>
    </citation>
    <scope>NUCLEOTIDE SEQUENCE [LARGE SCALE GENOMIC DNA]</scope>
    <source>
        <strain evidence="9 10">SM1701</strain>
    </source>
</reference>
<proteinExistence type="inferred from homology"/>
<dbReference type="Gene3D" id="3.40.50.150">
    <property type="entry name" value="Vaccinia Virus protein VP39"/>
    <property type="match status" value="1"/>
</dbReference>
<evidence type="ECO:0000259" key="7">
    <source>
        <dbReference type="Pfam" id="PF01555"/>
    </source>
</evidence>
<dbReference type="InterPro" id="IPR002295">
    <property type="entry name" value="N4/N6-MTase_EcoPI_Mod-like"/>
</dbReference>
<feature type="domain" description="DNA methylase N-4/N-6" evidence="7">
    <location>
        <begin position="313"/>
        <end position="474"/>
    </location>
</feature>
<evidence type="ECO:0000259" key="8">
    <source>
        <dbReference type="Pfam" id="PF18273"/>
    </source>
</evidence>
<keyword evidence="3 9" id="KW-0489">Methyltransferase</keyword>
<evidence type="ECO:0000256" key="4">
    <source>
        <dbReference type="ARBA" id="ARBA00022679"/>
    </source>
</evidence>
<dbReference type="Pfam" id="PF01555">
    <property type="entry name" value="N6_N4_Mtase"/>
    <property type="match status" value="2"/>
</dbReference>
<dbReference type="GO" id="GO:0032259">
    <property type="term" value="P:methylation"/>
    <property type="evidence" value="ECO:0007669"/>
    <property type="project" value="UniProtKB-KW"/>
</dbReference>
<dbReference type="EMBL" id="QKSB01000026">
    <property type="protein sequence ID" value="PZE15621.1"/>
    <property type="molecule type" value="Genomic_DNA"/>
</dbReference>